<feature type="region of interest" description="Disordered" evidence="1">
    <location>
        <begin position="78"/>
        <end position="111"/>
    </location>
</feature>
<protein>
    <recommendedName>
        <fullName evidence="4">DUF3619 family protein</fullName>
    </recommendedName>
</protein>
<dbReference type="Proteomes" id="UP000005234">
    <property type="component" value="Chromosome"/>
</dbReference>
<dbReference type="HOGENOM" id="CLU_1979819_0_0_6"/>
<reference evidence="2" key="1">
    <citation type="submission" date="2012-02" db="EMBL/GenBank/DDBJ databases">
        <title>The complete genome of Frateuria aurantia DSM 6220.</title>
        <authorList>
            <consortium name="US DOE Joint Genome Institute (JGI-PGF)"/>
            <person name="Lucas S."/>
            <person name="Copeland A."/>
            <person name="Lapidus A."/>
            <person name="Glavina del Rio T."/>
            <person name="Dalin E."/>
            <person name="Tice H."/>
            <person name="Bruce D."/>
            <person name="Goodwin L."/>
            <person name="Pitluck S."/>
            <person name="Peters L."/>
            <person name="Ovchinnikova G."/>
            <person name="Teshima H."/>
            <person name="Kyrpides N."/>
            <person name="Mavromatis K."/>
            <person name="Ivanova N."/>
            <person name="Brettin T."/>
            <person name="Detter J.C."/>
            <person name="Han C."/>
            <person name="Larimer F."/>
            <person name="Land M."/>
            <person name="Hauser L."/>
            <person name="Markowitz V."/>
            <person name="Cheng J.-F."/>
            <person name="Hugenholtz P."/>
            <person name="Woyke T."/>
            <person name="Wu D."/>
            <person name="Brambilla E."/>
            <person name="Klenk H.-P."/>
            <person name="Eisen J.A."/>
        </authorList>
    </citation>
    <scope>NUCLEOTIDE SEQUENCE</scope>
    <source>
        <strain evidence="2">DSM 6220</strain>
    </source>
</reference>
<dbReference type="RefSeq" id="WP_014401775.1">
    <property type="nucleotide sequence ID" value="NC_017033.1"/>
</dbReference>
<evidence type="ECO:0000313" key="2">
    <source>
        <dbReference type="EMBL" id="AFC84769.1"/>
    </source>
</evidence>
<evidence type="ECO:0008006" key="4">
    <source>
        <dbReference type="Google" id="ProtNLM"/>
    </source>
</evidence>
<dbReference type="STRING" id="767434.Fraau_0276"/>
<feature type="compositionally biased region" description="Basic and acidic residues" evidence="1">
    <location>
        <begin position="7"/>
        <end position="20"/>
    </location>
</feature>
<proteinExistence type="predicted"/>
<evidence type="ECO:0000256" key="1">
    <source>
        <dbReference type="SAM" id="MobiDB-lite"/>
    </source>
</evidence>
<dbReference type="KEGG" id="fau:Fraau_0276"/>
<sequence>MSGQDKPPLEKEARRLFLRASRELPPDIQARLDQARRQATAKAASGAGLQRRLWWPAGALAMACAMLLLWQPDSRTASTTHAAAPKIQAGQLPAGSESDSELPPDTGQGDAGMYQDLAFYNWLATAPASAH</sequence>
<name>H8L2D5_FRAAD</name>
<keyword evidence="3" id="KW-1185">Reference proteome</keyword>
<evidence type="ECO:0000313" key="3">
    <source>
        <dbReference type="Proteomes" id="UP000005234"/>
    </source>
</evidence>
<dbReference type="EMBL" id="CP003350">
    <property type="protein sequence ID" value="AFC84769.1"/>
    <property type="molecule type" value="Genomic_DNA"/>
</dbReference>
<organism evidence="2 3">
    <name type="scientific">Frateuria aurantia (strain ATCC 33424 / DSM 6220 / KCTC 2777 / LMG 1558 / NBRC 3245 / NCIMB 13370)</name>
    <name type="common">Acetobacter aurantius</name>
    <dbReference type="NCBI Taxonomy" id="767434"/>
    <lineage>
        <taxon>Bacteria</taxon>
        <taxon>Pseudomonadati</taxon>
        <taxon>Pseudomonadota</taxon>
        <taxon>Gammaproteobacteria</taxon>
        <taxon>Lysobacterales</taxon>
        <taxon>Rhodanobacteraceae</taxon>
        <taxon>Frateuria</taxon>
    </lineage>
</organism>
<feature type="region of interest" description="Disordered" evidence="1">
    <location>
        <begin position="1"/>
        <end position="20"/>
    </location>
</feature>
<gene>
    <name evidence="2" type="ordered locus">Fraau_0276</name>
</gene>
<dbReference type="AlphaFoldDB" id="H8L2D5"/>
<accession>H8L2D5</accession>